<dbReference type="OrthoDB" id="337038at2759"/>
<dbReference type="HOGENOM" id="CLU_035730_6_2_1"/>
<comment type="caution">
    <text evidence="4">The sequence shown here is derived from an EMBL/GenBank/DDBJ whole genome shotgun (WGS) entry which is preliminary data.</text>
</comment>
<name>A0A0A2LCW7_PENIT</name>
<organism evidence="4 5">
    <name type="scientific">Penicillium italicum</name>
    <name type="common">Blue mold</name>
    <dbReference type="NCBI Taxonomy" id="40296"/>
    <lineage>
        <taxon>Eukaryota</taxon>
        <taxon>Fungi</taxon>
        <taxon>Dikarya</taxon>
        <taxon>Ascomycota</taxon>
        <taxon>Pezizomycotina</taxon>
        <taxon>Eurotiomycetes</taxon>
        <taxon>Eurotiomycetidae</taxon>
        <taxon>Eurotiales</taxon>
        <taxon>Aspergillaceae</taxon>
        <taxon>Penicillium</taxon>
    </lineage>
</organism>
<dbReference type="Gene3D" id="3.40.33.10">
    <property type="entry name" value="CAP"/>
    <property type="match status" value="1"/>
</dbReference>
<keyword evidence="5" id="KW-1185">Reference proteome</keyword>
<evidence type="ECO:0000256" key="2">
    <source>
        <dbReference type="SAM" id="SignalP"/>
    </source>
</evidence>
<feature type="chain" id="PRO_5001991003" evidence="2">
    <location>
        <begin position="29"/>
        <end position="331"/>
    </location>
</feature>
<dbReference type="InterPro" id="IPR018244">
    <property type="entry name" value="Allrgn_V5/Tpx1_CS"/>
</dbReference>
<dbReference type="GO" id="GO:0005576">
    <property type="term" value="C:extracellular region"/>
    <property type="evidence" value="ECO:0007669"/>
    <property type="project" value="InterPro"/>
</dbReference>
<evidence type="ECO:0000313" key="5">
    <source>
        <dbReference type="Proteomes" id="UP000030104"/>
    </source>
</evidence>
<feature type="compositionally biased region" description="Low complexity" evidence="1">
    <location>
        <begin position="261"/>
        <end position="280"/>
    </location>
</feature>
<sequence>MDRNNHTKPTRWLAILMLFTVQILGTNANVVTVWTTVKVPAPTPTAPLSPSYTSLDEFKDDMLKVTNEYRANHDANPLKWNDTLADYSREWAEACIWKHSKGSYGENLAFGYQNVSAAVIAWGDEGDMYNFGKPTGFTEETGHFTQLVWKSTTQVGCAAVNCGYGKNSNGRRDSGAEEREEAFEDDAFAEDAFEGAVMAPRFSTDESGRDSVEGRKVARGEPRAQGWYVVCEYTPPGNVVGQHDSYFRKNVLPKKAPAVDSSSSSTKSSSSTTSETSSTSMPEPSPNAATSTTIGSQSQPTGGAMRFALDSTLGMMLVALGTVGVGRGFYI</sequence>
<feature type="domain" description="SCP" evidence="3">
    <location>
        <begin position="57"/>
        <end position="170"/>
    </location>
</feature>
<keyword evidence="2" id="KW-0732">Signal</keyword>
<dbReference type="PANTHER" id="PTHR10334">
    <property type="entry name" value="CYSTEINE-RICH SECRETORY PROTEIN-RELATED"/>
    <property type="match status" value="1"/>
</dbReference>
<dbReference type="InterPro" id="IPR035940">
    <property type="entry name" value="CAP_sf"/>
</dbReference>
<dbReference type="SMART" id="SM00198">
    <property type="entry name" value="SCP"/>
    <property type="match status" value="1"/>
</dbReference>
<dbReference type="PRINTS" id="PR00837">
    <property type="entry name" value="V5TPXLIKE"/>
</dbReference>
<dbReference type="OMA" id="EPRAQGW"/>
<dbReference type="PhylomeDB" id="A0A0A2LCW7"/>
<feature type="compositionally biased region" description="Polar residues" evidence="1">
    <location>
        <begin position="287"/>
        <end position="301"/>
    </location>
</feature>
<dbReference type="EMBL" id="JQGA01000104">
    <property type="protein sequence ID" value="KGO77739.1"/>
    <property type="molecule type" value="Genomic_DNA"/>
</dbReference>
<reference evidence="4 5" key="1">
    <citation type="journal article" date="2015" name="Mol. Plant Microbe Interact.">
        <title>Genome, transcriptome, and functional analyses of Penicillium expansum provide new insights into secondary metabolism and pathogenicity.</title>
        <authorList>
            <person name="Ballester A.R."/>
            <person name="Marcet-Houben M."/>
            <person name="Levin E."/>
            <person name="Sela N."/>
            <person name="Selma-Lazaro C."/>
            <person name="Carmona L."/>
            <person name="Wisniewski M."/>
            <person name="Droby S."/>
            <person name="Gonzalez-Candelas L."/>
            <person name="Gabaldon T."/>
        </authorList>
    </citation>
    <scope>NUCLEOTIDE SEQUENCE [LARGE SCALE GENOMIC DNA]</scope>
    <source>
        <strain evidence="4 5">PHI-1</strain>
    </source>
</reference>
<evidence type="ECO:0000313" key="4">
    <source>
        <dbReference type="EMBL" id="KGO77739.1"/>
    </source>
</evidence>
<dbReference type="InterPro" id="IPR001283">
    <property type="entry name" value="CRISP-related"/>
</dbReference>
<accession>A0A0A2LCW7</accession>
<dbReference type="Pfam" id="PF00188">
    <property type="entry name" value="CAP"/>
    <property type="match status" value="1"/>
</dbReference>
<protein>
    <submittedName>
        <fullName evidence="4">Allergen V5/Tpx-1-like protein</fullName>
    </submittedName>
</protein>
<dbReference type="Proteomes" id="UP000030104">
    <property type="component" value="Unassembled WGS sequence"/>
</dbReference>
<proteinExistence type="predicted"/>
<dbReference type="AlphaFoldDB" id="A0A0A2LCW7"/>
<dbReference type="InterPro" id="IPR014044">
    <property type="entry name" value="CAP_dom"/>
</dbReference>
<evidence type="ECO:0000256" key="1">
    <source>
        <dbReference type="SAM" id="MobiDB-lite"/>
    </source>
</evidence>
<feature type="region of interest" description="Disordered" evidence="1">
    <location>
        <begin position="255"/>
        <end position="301"/>
    </location>
</feature>
<feature type="signal peptide" evidence="2">
    <location>
        <begin position="1"/>
        <end position="28"/>
    </location>
</feature>
<dbReference type="STRING" id="40296.A0A0A2LCW7"/>
<evidence type="ECO:0000259" key="3">
    <source>
        <dbReference type="SMART" id="SM00198"/>
    </source>
</evidence>
<dbReference type="PROSITE" id="PS01009">
    <property type="entry name" value="CRISP_1"/>
    <property type="match status" value="1"/>
</dbReference>
<dbReference type="SUPFAM" id="SSF55797">
    <property type="entry name" value="PR-1-like"/>
    <property type="match status" value="1"/>
</dbReference>
<gene>
    <name evidence="4" type="ORF">PITC_010090</name>
</gene>